<protein>
    <submittedName>
        <fullName evidence="2">Uncharacterized protein</fullName>
    </submittedName>
</protein>
<dbReference type="EMBL" id="BJWL01000009">
    <property type="protein sequence ID" value="GFY94412.1"/>
    <property type="molecule type" value="Genomic_DNA"/>
</dbReference>
<feature type="region of interest" description="Disordered" evidence="1">
    <location>
        <begin position="1"/>
        <end position="20"/>
    </location>
</feature>
<sequence>MQWSSKFALPPPSNPAGAETLIPYPALARSERDHRHCNPSTVAVRVRSSLPLTGRRSPSRSPCNGARKLPLPPPSNPAGAETLIPYPALARSERDHRHCNPSTVAVRVRSSLPLTGRRSPSRSPCNGARKLPLPPPSNPAGAETLIPNPALARSERDHRHFNPSTVAVRVRIAAAHWSSIAVALTMHRCSKMIQILSFLSFFLSFSPAFHGYVRLN</sequence>
<organism evidence="2 3">
    <name type="scientific">Actinidia rufa</name>
    <dbReference type="NCBI Taxonomy" id="165716"/>
    <lineage>
        <taxon>Eukaryota</taxon>
        <taxon>Viridiplantae</taxon>
        <taxon>Streptophyta</taxon>
        <taxon>Embryophyta</taxon>
        <taxon>Tracheophyta</taxon>
        <taxon>Spermatophyta</taxon>
        <taxon>Magnoliopsida</taxon>
        <taxon>eudicotyledons</taxon>
        <taxon>Gunneridae</taxon>
        <taxon>Pentapetalae</taxon>
        <taxon>asterids</taxon>
        <taxon>Ericales</taxon>
        <taxon>Actinidiaceae</taxon>
        <taxon>Actinidia</taxon>
    </lineage>
</organism>
<dbReference type="AlphaFoldDB" id="A0A7J0F6S2"/>
<gene>
    <name evidence="2" type="ORF">Acr_09g0008580</name>
</gene>
<dbReference type="Proteomes" id="UP000585474">
    <property type="component" value="Unassembled WGS sequence"/>
</dbReference>
<proteinExistence type="predicted"/>
<evidence type="ECO:0000256" key="1">
    <source>
        <dbReference type="SAM" id="MobiDB-lite"/>
    </source>
</evidence>
<accession>A0A7J0F6S2</accession>
<comment type="caution">
    <text evidence="2">The sequence shown here is derived from an EMBL/GenBank/DDBJ whole genome shotgun (WGS) entry which is preliminary data.</text>
</comment>
<evidence type="ECO:0000313" key="3">
    <source>
        <dbReference type="Proteomes" id="UP000585474"/>
    </source>
</evidence>
<evidence type="ECO:0000313" key="2">
    <source>
        <dbReference type="EMBL" id="GFY94412.1"/>
    </source>
</evidence>
<name>A0A7J0F6S2_9ERIC</name>
<feature type="region of interest" description="Disordered" evidence="1">
    <location>
        <begin position="48"/>
        <end position="82"/>
    </location>
</feature>
<feature type="region of interest" description="Disordered" evidence="1">
    <location>
        <begin position="110"/>
        <end position="144"/>
    </location>
</feature>
<keyword evidence="3" id="KW-1185">Reference proteome</keyword>
<reference evidence="2 3" key="1">
    <citation type="submission" date="2019-07" db="EMBL/GenBank/DDBJ databases">
        <title>De Novo Assembly of kiwifruit Actinidia rufa.</title>
        <authorList>
            <person name="Sugita-Konishi S."/>
            <person name="Sato K."/>
            <person name="Mori E."/>
            <person name="Abe Y."/>
            <person name="Kisaki G."/>
            <person name="Hamano K."/>
            <person name="Suezawa K."/>
            <person name="Otani M."/>
            <person name="Fukuda T."/>
            <person name="Manabe T."/>
            <person name="Gomi K."/>
            <person name="Tabuchi M."/>
            <person name="Akimitsu K."/>
            <person name="Kataoka I."/>
        </authorList>
    </citation>
    <scope>NUCLEOTIDE SEQUENCE [LARGE SCALE GENOMIC DNA]</scope>
    <source>
        <strain evidence="3">cv. Fuchu</strain>
    </source>
</reference>